<dbReference type="EMBL" id="JAQQWL010000002">
    <property type="protein sequence ID" value="KAK8087442.1"/>
    <property type="molecule type" value="Genomic_DNA"/>
</dbReference>
<evidence type="ECO:0000256" key="1">
    <source>
        <dbReference type="SAM" id="Phobius"/>
    </source>
</evidence>
<protein>
    <submittedName>
        <fullName evidence="2">Uncharacterized protein</fullName>
    </submittedName>
</protein>
<keyword evidence="3" id="KW-1185">Reference proteome</keyword>
<dbReference type="RefSeq" id="XP_066721966.1">
    <property type="nucleotide sequence ID" value="XM_066853825.1"/>
</dbReference>
<evidence type="ECO:0000313" key="3">
    <source>
        <dbReference type="Proteomes" id="UP001480595"/>
    </source>
</evidence>
<dbReference type="GeneID" id="92086888"/>
<dbReference type="Proteomes" id="UP001480595">
    <property type="component" value="Unassembled WGS sequence"/>
</dbReference>
<comment type="caution">
    <text evidence="2">The sequence shown here is derived from an EMBL/GenBank/DDBJ whole genome shotgun (WGS) entry which is preliminary data.</text>
</comment>
<gene>
    <name evidence="2" type="ORF">PG994_002416</name>
</gene>
<organism evidence="2 3">
    <name type="scientific">Apiospora phragmitis</name>
    <dbReference type="NCBI Taxonomy" id="2905665"/>
    <lineage>
        <taxon>Eukaryota</taxon>
        <taxon>Fungi</taxon>
        <taxon>Dikarya</taxon>
        <taxon>Ascomycota</taxon>
        <taxon>Pezizomycotina</taxon>
        <taxon>Sordariomycetes</taxon>
        <taxon>Xylariomycetidae</taxon>
        <taxon>Amphisphaeriales</taxon>
        <taxon>Apiosporaceae</taxon>
        <taxon>Apiospora</taxon>
    </lineage>
</organism>
<reference evidence="2 3" key="1">
    <citation type="submission" date="2023-01" db="EMBL/GenBank/DDBJ databases">
        <title>Analysis of 21 Apiospora genomes using comparative genomics revels a genus with tremendous synthesis potential of carbohydrate active enzymes and secondary metabolites.</title>
        <authorList>
            <person name="Sorensen T."/>
        </authorList>
    </citation>
    <scope>NUCLEOTIDE SEQUENCE [LARGE SCALE GENOMIC DNA]</scope>
    <source>
        <strain evidence="2 3">CBS 135458</strain>
    </source>
</reference>
<sequence>MKAIDSKLSTSSDATASKTQTSFTALKDSMGACSASGVLSDAPNSGVPLGHSGNGTYGAGNYPGPVGTSGAAATATAVVSCSAMLVAAVVAFLV</sequence>
<feature type="transmembrane region" description="Helical" evidence="1">
    <location>
        <begin position="71"/>
        <end position="93"/>
    </location>
</feature>
<accession>A0ABR1WW98</accession>
<name>A0ABR1WW98_9PEZI</name>
<proteinExistence type="predicted"/>
<keyword evidence="1" id="KW-0472">Membrane</keyword>
<keyword evidence="1" id="KW-1133">Transmembrane helix</keyword>
<keyword evidence="1" id="KW-0812">Transmembrane</keyword>
<evidence type="ECO:0000313" key="2">
    <source>
        <dbReference type="EMBL" id="KAK8087442.1"/>
    </source>
</evidence>